<proteinExistence type="predicted"/>
<feature type="compositionally biased region" description="Acidic residues" evidence="1">
    <location>
        <begin position="12"/>
        <end position="22"/>
    </location>
</feature>
<organism evidence="2 3">
    <name type="scientific">Halorubrum tailed virus 10</name>
    <dbReference type="NCBI Taxonomy" id="2877991"/>
    <lineage>
        <taxon>Viruses</taxon>
        <taxon>Duplodnaviria</taxon>
        <taxon>Heunggongvirae</taxon>
        <taxon>Uroviricota</taxon>
        <taxon>Caudoviricetes</taxon>
        <taxon>Thumleimavirales</taxon>
        <taxon>Hafunaviridae</taxon>
        <taxon>Haloferacalesvirus</taxon>
        <taxon>Haloferacalesvirus eilatense</taxon>
        <taxon>Haloferacalesvirus HRTV10</taxon>
    </lineage>
</organism>
<evidence type="ECO:0000313" key="3">
    <source>
        <dbReference type="Proteomes" id="UP000827922"/>
    </source>
</evidence>
<name>A0AAE8XSZ8_9CAUD</name>
<feature type="region of interest" description="Disordered" evidence="1">
    <location>
        <begin position="1"/>
        <end position="22"/>
    </location>
</feature>
<reference evidence="2 3" key="1">
    <citation type="submission" date="2021-05" db="EMBL/GenBank/DDBJ databases">
        <title>Diversity, taxonomy and evolution of archaeal viruses of the class Caudoviricetes.</title>
        <authorList>
            <person name="Liu Y."/>
            <person name="Demina T.A."/>
            <person name="Roux S."/>
            <person name="Aiewsakun P."/>
            <person name="Kazlauskas D."/>
            <person name="Simmonds P."/>
            <person name="Prangishvili D."/>
            <person name="Oksanen H.M."/>
            <person name="Krupovic M."/>
        </authorList>
    </citation>
    <scope>NUCLEOTIDE SEQUENCE [LARGE SCALE GENOMIC DNA]</scope>
    <source>
        <strain evidence="2">HRTV-10/43</strain>
    </source>
</reference>
<dbReference type="Proteomes" id="UP000827922">
    <property type="component" value="Segment"/>
</dbReference>
<accession>A0AAE8XSZ8</accession>
<evidence type="ECO:0000256" key="1">
    <source>
        <dbReference type="SAM" id="MobiDB-lite"/>
    </source>
</evidence>
<protein>
    <submittedName>
        <fullName evidence="2">Uncharacterized protein</fullName>
    </submittedName>
</protein>
<sequence>MSTKALPAGSDSTDEPTTEDVDYDDLEERILDELPERFRELSHIRIGNEGDVQMLLIPFHPYVDSSGDPCSHLVMNSERKTMEEFGFKFSFSTLTGKGVGVKFWFEQADE</sequence>
<dbReference type="EMBL" id="MZ334496">
    <property type="protein sequence ID" value="UBF19685.1"/>
    <property type="molecule type" value="Genomic_DNA"/>
</dbReference>
<gene>
    <name evidence="2" type="ORF">HRTV-10_gp101</name>
</gene>
<evidence type="ECO:0000313" key="2">
    <source>
        <dbReference type="EMBL" id="UBF19685.1"/>
    </source>
</evidence>
<keyword evidence="3" id="KW-1185">Reference proteome</keyword>